<dbReference type="GO" id="GO:0005829">
    <property type="term" value="C:cytosol"/>
    <property type="evidence" value="ECO:0007669"/>
    <property type="project" value="TreeGrafter"/>
</dbReference>
<dbReference type="AlphaFoldDB" id="A0A4R9M040"/>
<reference evidence="2" key="1">
    <citation type="journal article" date="2019" name="PLoS Negl. Trop. Dis.">
        <title>Revisiting the worldwide diversity of Leptospira species in the environment.</title>
        <authorList>
            <person name="Vincent A.T."/>
            <person name="Schiettekatte O."/>
            <person name="Bourhy P."/>
            <person name="Veyrier F.J."/>
            <person name="Picardeau M."/>
        </authorList>
    </citation>
    <scope>NUCLEOTIDE SEQUENCE [LARGE SCALE GENOMIC DNA]</scope>
    <source>
        <strain evidence="2">201300427</strain>
    </source>
</reference>
<dbReference type="PANTHER" id="PTHR22617">
    <property type="entry name" value="CHEMOTAXIS SENSOR HISTIDINE KINASE-RELATED"/>
    <property type="match status" value="1"/>
</dbReference>
<name>A0A4R9M040_9LEPT</name>
<dbReference type="GO" id="GO:0006935">
    <property type="term" value="P:chemotaxis"/>
    <property type="evidence" value="ECO:0007669"/>
    <property type="project" value="InterPro"/>
</dbReference>
<dbReference type="InterPro" id="IPR039315">
    <property type="entry name" value="CheW"/>
</dbReference>
<dbReference type="InterPro" id="IPR002545">
    <property type="entry name" value="CheW-lke_dom"/>
</dbReference>
<gene>
    <name evidence="2" type="ORF">EHS15_10125</name>
</gene>
<proteinExistence type="predicted"/>
<dbReference type="PROSITE" id="PS50851">
    <property type="entry name" value="CHEW"/>
    <property type="match status" value="1"/>
</dbReference>
<evidence type="ECO:0000313" key="3">
    <source>
        <dbReference type="Proteomes" id="UP000298058"/>
    </source>
</evidence>
<accession>A0A4R9M040</accession>
<dbReference type="Pfam" id="PF01584">
    <property type="entry name" value="CheW"/>
    <property type="match status" value="1"/>
</dbReference>
<comment type="caution">
    <text evidence="2">The sequence shown here is derived from an EMBL/GenBank/DDBJ whole genome shotgun (WGS) entry which is preliminary data.</text>
</comment>
<dbReference type="Gene3D" id="2.40.50.180">
    <property type="entry name" value="CheA-289, Domain 4"/>
    <property type="match status" value="1"/>
</dbReference>
<keyword evidence="3" id="KW-1185">Reference proteome</keyword>
<evidence type="ECO:0000313" key="2">
    <source>
        <dbReference type="EMBL" id="TGN19281.1"/>
    </source>
</evidence>
<protein>
    <submittedName>
        <fullName evidence="2">Purine-binding chemotaxis protein CheW</fullName>
    </submittedName>
</protein>
<dbReference type="Gene3D" id="2.30.30.40">
    <property type="entry name" value="SH3 Domains"/>
    <property type="match status" value="1"/>
</dbReference>
<dbReference type="PANTHER" id="PTHR22617:SF23">
    <property type="entry name" value="CHEMOTAXIS PROTEIN CHEW"/>
    <property type="match status" value="1"/>
</dbReference>
<feature type="domain" description="CheW-like" evidence="1">
    <location>
        <begin position="18"/>
        <end position="158"/>
    </location>
</feature>
<dbReference type="SMART" id="SM00260">
    <property type="entry name" value="CheW"/>
    <property type="match status" value="1"/>
</dbReference>
<dbReference type="OrthoDB" id="9794382at2"/>
<dbReference type="GO" id="GO:0007165">
    <property type="term" value="P:signal transduction"/>
    <property type="evidence" value="ECO:0007669"/>
    <property type="project" value="InterPro"/>
</dbReference>
<evidence type="ECO:0000259" key="1">
    <source>
        <dbReference type="PROSITE" id="PS50851"/>
    </source>
</evidence>
<dbReference type="InterPro" id="IPR036061">
    <property type="entry name" value="CheW-like_dom_sf"/>
</dbReference>
<dbReference type="SUPFAM" id="SSF50341">
    <property type="entry name" value="CheW-like"/>
    <property type="match status" value="1"/>
</dbReference>
<organism evidence="2 3">
    <name type="scientific">Leptospira idonii</name>
    <dbReference type="NCBI Taxonomy" id="1193500"/>
    <lineage>
        <taxon>Bacteria</taxon>
        <taxon>Pseudomonadati</taxon>
        <taxon>Spirochaetota</taxon>
        <taxon>Spirochaetia</taxon>
        <taxon>Leptospirales</taxon>
        <taxon>Leptospiraceae</taxon>
        <taxon>Leptospira</taxon>
    </lineage>
</organism>
<dbReference type="EMBL" id="RQHW01000033">
    <property type="protein sequence ID" value="TGN19281.1"/>
    <property type="molecule type" value="Genomic_DNA"/>
</dbReference>
<dbReference type="Proteomes" id="UP000298058">
    <property type="component" value="Unassembled WGS sequence"/>
</dbReference>
<sequence length="173" mass="19754">MQNLTQFESDEDEEDIIEDMFLIFSLDKYQYGIEIKFITEIVGLSEITEIPDMPSFVKGVINLRGKVISLIDTRLRFGMKEVSYDEKTCIIILHLEGQFLGLIVDTVREVIKILPDQTSASPQFGETEKNKLIQSIAKINNDIKMILNIHNIVNEKYKSEVLSLPSEKQGVSL</sequence>